<organism evidence="1 2">
    <name type="scientific">Panagrolaimus sp. ES5</name>
    <dbReference type="NCBI Taxonomy" id="591445"/>
    <lineage>
        <taxon>Eukaryota</taxon>
        <taxon>Metazoa</taxon>
        <taxon>Ecdysozoa</taxon>
        <taxon>Nematoda</taxon>
        <taxon>Chromadorea</taxon>
        <taxon>Rhabditida</taxon>
        <taxon>Tylenchina</taxon>
        <taxon>Panagrolaimomorpha</taxon>
        <taxon>Panagrolaimoidea</taxon>
        <taxon>Panagrolaimidae</taxon>
        <taxon>Panagrolaimus</taxon>
    </lineage>
</organism>
<name>A0AC34FUX6_9BILA</name>
<evidence type="ECO:0000313" key="2">
    <source>
        <dbReference type="WBParaSite" id="ES5_v2.g21277.t1"/>
    </source>
</evidence>
<sequence length="156" mass="17819">MTNPEAQKSLHQQLDKVIASDRIITLDDKTDLPYVNAAVAETQRLCNLLPNNIPHRLTEDIKDFHGYSLKADTIVVPQISSVLYDKTIFPEPLKFKPERFLDFNGKFQSKPELIPFSIGKRACLGEGLARHELYLFTANLFNQFEVINTVVLYNNL</sequence>
<reference evidence="2" key="1">
    <citation type="submission" date="2022-11" db="UniProtKB">
        <authorList>
            <consortium name="WormBaseParasite"/>
        </authorList>
    </citation>
    <scope>IDENTIFICATION</scope>
</reference>
<accession>A0AC34FUX6</accession>
<dbReference type="WBParaSite" id="ES5_v2.g21277.t1">
    <property type="protein sequence ID" value="ES5_v2.g21277.t1"/>
    <property type="gene ID" value="ES5_v2.g21277"/>
</dbReference>
<evidence type="ECO:0000313" key="1">
    <source>
        <dbReference type="Proteomes" id="UP000887579"/>
    </source>
</evidence>
<proteinExistence type="predicted"/>
<protein>
    <submittedName>
        <fullName evidence="2">Cytochrome P450</fullName>
    </submittedName>
</protein>
<dbReference type="Proteomes" id="UP000887579">
    <property type="component" value="Unplaced"/>
</dbReference>